<feature type="compositionally biased region" description="Basic and acidic residues" evidence="2">
    <location>
        <begin position="174"/>
        <end position="197"/>
    </location>
</feature>
<keyword evidence="1" id="KW-0175">Coiled coil</keyword>
<evidence type="ECO:0000256" key="1">
    <source>
        <dbReference type="SAM" id="Coils"/>
    </source>
</evidence>
<dbReference type="Proteomes" id="UP000663828">
    <property type="component" value="Unassembled WGS sequence"/>
</dbReference>
<sequence>MTKFAHPSSLETRYAAIAESSVYTYDDDLVNYADFLRKHGRYMTKDGYVDSSRRVRSLQRQQDESSVPLRNNASTTTNKAASTSKKPKQAAENELPSVISISTNIEHKGKEHDKQMRLIEEQVIRSREHERDSKRSEGDVRREQRYLHHKLKELSTADTLNKRLEAENYLSTNFDDKSQNEREALKKKEQQMKQRPEPVVDLLQTSKDADRTNVLVCTDLARQYRTKAEELEAKHQQLSQIHHEFQDKLHQKMSKENQAKKELAQIAMALHLESQKGKIDKNELANLSSRERIQTINHDLNQEQTFEQRLNKTSIYVKSFDLERRRLSVDVTLNRSLIDLKQREAARRIIDAKNRLETIYAKQRELNQDAAIAMQDRRAAELMAKITDVDSRRTQLMTQYLREKTEREEEREAEGASKAKIHYAERETRHHEDHLRHFQKTAGKNEEAEHDLRESLKQAEYDRRKKEREVQKLQDELIQKKKSDAVRVRKEIARAQHEENELEEQLVKEKAKLDKLHAKREDSYLRLIKHRDQIRENQLLLQTHEREYERLLRVRAHSRSLQSLNNI</sequence>
<gene>
    <name evidence="3" type="ORF">XAT740_LOCUS14821</name>
</gene>
<feature type="region of interest" description="Disordered" evidence="2">
    <location>
        <begin position="52"/>
        <end position="143"/>
    </location>
</feature>
<name>A0A814J600_ADIRI</name>
<feature type="coiled-coil region" evidence="1">
    <location>
        <begin position="221"/>
        <end position="248"/>
    </location>
</feature>
<dbReference type="AlphaFoldDB" id="A0A814J600"/>
<protein>
    <submittedName>
        <fullName evidence="3">Uncharacterized protein</fullName>
    </submittedName>
</protein>
<evidence type="ECO:0000313" key="3">
    <source>
        <dbReference type="EMBL" id="CAF1032409.1"/>
    </source>
</evidence>
<keyword evidence="4" id="KW-1185">Reference proteome</keyword>
<evidence type="ECO:0000313" key="4">
    <source>
        <dbReference type="Proteomes" id="UP000663828"/>
    </source>
</evidence>
<accession>A0A814J600</accession>
<feature type="region of interest" description="Disordered" evidence="2">
    <location>
        <begin position="173"/>
        <end position="197"/>
    </location>
</feature>
<dbReference type="EMBL" id="CAJNOR010000899">
    <property type="protein sequence ID" value="CAF1032409.1"/>
    <property type="molecule type" value="Genomic_DNA"/>
</dbReference>
<organism evidence="3 4">
    <name type="scientific">Adineta ricciae</name>
    <name type="common">Rotifer</name>
    <dbReference type="NCBI Taxonomy" id="249248"/>
    <lineage>
        <taxon>Eukaryota</taxon>
        <taxon>Metazoa</taxon>
        <taxon>Spiralia</taxon>
        <taxon>Gnathifera</taxon>
        <taxon>Rotifera</taxon>
        <taxon>Eurotatoria</taxon>
        <taxon>Bdelloidea</taxon>
        <taxon>Adinetida</taxon>
        <taxon>Adinetidae</taxon>
        <taxon>Adineta</taxon>
    </lineage>
</organism>
<feature type="compositionally biased region" description="Basic and acidic residues" evidence="2">
    <location>
        <begin position="105"/>
        <end position="143"/>
    </location>
</feature>
<feature type="region of interest" description="Disordered" evidence="2">
    <location>
        <begin position="401"/>
        <end position="467"/>
    </location>
</feature>
<feature type="compositionally biased region" description="Basic and acidic residues" evidence="2">
    <location>
        <begin position="401"/>
        <end position="436"/>
    </location>
</feature>
<comment type="caution">
    <text evidence="3">The sequence shown here is derived from an EMBL/GenBank/DDBJ whole genome shotgun (WGS) entry which is preliminary data.</text>
</comment>
<reference evidence="3" key="1">
    <citation type="submission" date="2021-02" db="EMBL/GenBank/DDBJ databases">
        <authorList>
            <person name="Nowell W R."/>
        </authorList>
    </citation>
    <scope>NUCLEOTIDE SEQUENCE</scope>
</reference>
<feature type="compositionally biased region" description="Low complexity" evidence="2">
    <location>
        <begin position="71"/>
        <end position="84"/>
    </location>
</feature>
<evidence type="ECO:0000256" key="2">
    <source>
        <dbReference type="SAM" id="MobiDB-lite"/>
    </source>
</evidence>
<proteinExistence type="predicted"/>
<feature type="compositionally biased region" description="Basic and acidic residues" evidence="2">
    <location>
        <begin position="443"/>
        <end position="467"/>
    </location>
</feature>